<dbReference type="Proteomes" id="UP001190700">
    <property type="component" value="Unassembled WGS sequence"/>
</dbReference>
<sequence>MLEVNLSPHLSLQEVKSLTDLGAINKLLQETISRERRIEVELDELLDHKQDLEIKLVDVHKSSEVLELLKVDSEQMTTSITGTSVMAQRVSSKVRELDLAQSRVQSTITRITAIVDRNNCVDGLQTAMAAEDFEQAAAHIEKFLELDDSRLDEKQETTVGQPTACEEFAQAEEQRNLLKQTRDQLEEVVRSRFADAARQKSHKAALRFVKLFPPLGLAEEGLAAFCGYLRDLVGGRAQEDFDHLKESIERTRAGGEEEEAAPDFVGVLTNLFKDLAVAVDDNVEMVQKCFGEGALLTVIQSMQEECDARATSVLKKFADFRELKRLADNIQNRGLALGGSSPDPREVESYLEELLMLCQRSEEYTLFMIGKIKDPVLASVTTPMSPVALESKFRSGSFTLVVDELTAYYISMEEYYMSENVSMAIRIDETPMGSLTSSMVDDVFYILQKCARRSLTTNSVQCICAGLNNVNTALSSTYRDALQANLRVGPGKLVAAAASAPGEDAAPLVEGRVPGIEFAVALNSAEVSADYVIKLRRELEGYVAEAFPGAEQERLKSCLQDLGETSTTIRQICSHSLEALAGAINTRLRPTLDAVSSCDYEMGESEYAVQELSEDLWVTNLLVALDLGMQWLMPHLTSENYDALVQLMMDLLVTRLEVLVLQKKFNQLGALQLDRELRSLVSHFTAITSRSVREKFARLTQMATILNLESVNEMLDYWGENAAGMTWRLTAAEVRRVLELRSDFRPETIAQLPL</sequence>
<dbReference type="AlphaFoldDB" id="A0AAE0F0B1"/>
<evidence type="ECO:0000313" key="11">
    <source>
        <dbReference type="Proteomes" id="UP001190700"/>
    </source>
</evidence>
<evidence type="ECO:0000256" key="3">
    <source>
        <dbReference type="ARBA" id="ARBA00020975"/>
    </source>
</evidence>
<keyword evidence="7" id="KW-0472">Membrane</keyword>
<dbReference type="InterPro" id="IPR048684">
    <property type="entry name" value="COG4_C"/>
</dbReference>
<evidence type="ECO:0000256" key="6">
    <source>
        <dbReference type="ARBA" id="ARBA00023034"/>
    </source>
</evidence>
<protein>
    <recommendedName>
        <fullName evidence="3">Conserved oligomeric Golgi complex subunit 4</fullName>
    </recommendedName>
    <alternativeName>
        <fullName evidence="8">Component of oligomeric Golgi complex 4</fullName>
    </alternativeName>
</protein>
<evidence type="ECO:0000256" key="4">
    <source>
        <dbReference type="ARBA" id="ARBA00022448"/>
    </source>
</evidence>
<dbReference type="Gene3D" id="1.10.287.1060">
    <property type="entry name" value="ESAT-6-like"/>
    <property type="match status" value="1"/>
</dbReference>
<proteinExistence type="inferred from homology"/>
<dbReference type="PANTHER" id="PTHR24016:SF0">
    <property type="entry name" value="CONSERVED OLIGOMERIC GOLGI COMPLEX SUBUNIT 4"/>
    <property type="match status" value="1"/>
</dbReference>
<evidence type="ECO:0000256" key="8">
    <source>
        <dbReference type="ARBA" id="ARBA00031340"/>
    </source>
</evidence>
<keyword evidence="6" id="KW-0333">Golgi apparatus</keyword>
<dbReference type="GO" id="GO:0015031">
    <property type="term" value="P:protein transport"/>
    <property type="evidence" value="ECO:0007669"/>
    <property type="project" value="UniProtKB-KW"/>
</dbReference>
<dbReference type="InterPro" id="IPR048680">
    <property type="entry name" value="COG4_N"/>
</dbReference>
<evidence type="ECO:0000313" key="10">
    <source>
        <dbReference type="EMBL" id="KAK3247386.1"/>
    </source>
</evidence>
<evidence type="ECO:0000256" key="7">
    <source>
        <dbReference type="ARBA" id="ARBA00023136"/>
    </source>
</evidence>
<evidence type="ECO:0000256" key="5">
    <source>
        <dbReference type="ARBA" id="ARBA00022927"/>
    </source>
</evidence>
<comment type="subcellular location">
    <subcellularLocation>
        <location evidence="1">Golgi apparatus membrane</location>
        <topology evidence="1">Peripheral membrane protein</topology>
    </subcellularLocation>
</comment>
<dbReference type="Pfam" id="PF08318">
    <property type="entry name" value="COG4_m"/>
    <property type="match status" value="1"/>
</dbReference>
<dbReference type="EMBL" id="LGRX02029029">
    <property type="protein sequence ID" value="KAK3247386.1"/>
    <property type="molecule type" value="Genomic_DNA"/>
</dbReference>
<evidence type="ECO:0000256" key="1">
    <source>
        <dbReference type="ARBA" id="ARBA00004395"/>
    </source>
</evidence>
<dbReference type="Gene3D" id="1.20.58.1970">
    <property type="match status" value="1"/>
</dbReference>
<name>A0AAE0F0B1_9CHLO</name>
<dbReference type="SMART" id="SM00762">
    <property type="entry name" value="Cog4"/>
    <property type="match status" value="1"/>
</dbReference>
<organism evidence="10 11">
    <name type="scientific">Cymbomonas tetramitiformis</name>
    <dbReference type="NCBI Taxonomy" id="36881"/>
    <lineage>
        <taxon>Eukaryota</taxon>
        <taxon>Viridiplantae</taxon>
        <taxon>Chlorophyta</taxon>
        <taxon>Pyramimonadophyceae</taxon>
        <taxon>Pyramimonadales</taxon>
        <taxon>Pyramimonadaceae</taxon>
        <taxon>Cymbomonas</taxon>
    </lineage>
</organism>
<dbReference type="InterPro" id="IPR013167">
    <property type="entry name" value="COG4_M"/>
</dbReference>
<comment type="caution">
    <text evidence="10">The sequence shown here is derived from an EMBL/GenBank/DDBJ whole genome shotgun (WGS) entry which is preliminary data.</text>
</comment>
<dbReference type="InterPro" id="IPR048682">
    <property type="entry name" value="COG4"/>
</dbReference>
<comment type="similarity">
    <text evidence="2">Belongs to the COG4 family.</text>
</comment>
<gene>
    <name evidence="10" type="ORF">CYMTET_43109</name>
</gene>
<dbReference type="Pfam" id="PF20662">
    <property type="entry name" value="COG4_C"/>
    <property type="match status" value="1"/>
</dbReference>
<accession>A0AAE0F0B1</accession>
<evidence type="ECO:0000259" key="9">
    <source>
        <dbReference type="SMART" id="SM00762"/>
    </source>
</evidence>
<dbReference type="Pfam" id="PF20663">
    <property type="entry name" value="COG4_N"/>
    <property type="match status" value="1"/>
</dbReference>
<dbReference type="PANTHER" id="PTHR24016">
    <property type="entry name" value="CONSERVED OLIGOMERIC GOLGI COMPLEX SUBUNIT 4"/>
    <property type="match status" value="1"/>
</dbReference>
<dbReference type="GO" id="GO:0000139">
    <property type="term" value="C:Golgi membrane"/>
    <property type="evidence" value="ECO:0007669"/>
    <property type="project" value="UniProtKB-SubCell"/>
</dbReference>
<evidence type="ECO:0000256" key="2">
    <source>
        <dbReference type="ARBA" id="ARBA00009215"/>
    </source>
</evidence>
<keyword evidence="11" id="KW-1185">Reference proteome</keyword>
<keyword evidence="5" id="KW-0653">Protein transport</keyword>
<keyword evidence="4" id="KW-0813">Transport</keyword>
<feature type="domain" description="COG4 transport protein middle alpha-helical bundle" evidence="9">
    <location>
        <begin position="178"/>
        <end position="487"/>
    </location>
</feature>
<reference evidence="10 11" key="1">
    <citation type="journal article" date="2015" name="Genome Biol. Evol.">
        <title>Comparative Genomics of a Bacterivorous Green Alga Reveals Evolutionary Causalities and Consequences of Phago-Mixotrophic Mode of Nutrition.</title>
        <authorList>
            <person name="Burns J.A."/>
            <person name="Paasch A."/>
            <person name="Narechania A."/>
            <person name="Kim E."/>
        </authorList>
    </citation>
    <scope>NUCLEOTIDE SEQUENCE [LARGE SCALE GENOMIC DNA]</scope>
    <source>
        <strain evidence="10 11">PLY_AMNH</strain>
    </source>
</reference>